<evidence type="ECO:0000256" key="3">
    <source>
        <dbReference type="ARBA" id="ARBA00023004"/>
    </source>
</evidence>
<dbReference type="Pfam" id="PF12831">
    <property type="entry name" value="FAD_oxidored"/>
    <property type="match status" value="1"/>
</dbReference>
<dbReference type="PANTHER" id="PTHR43498">
    <property type="entry name" value="FERREDOXIN:COB-COM HETERODISULFIDE REDUCTASE SUBUNIT A"/>
    <property type="match status" value="1"/>
</dbReference>
<evidence type="ECO:0000256" key="2">
    <source>
        <dbReference type="ARBA" id="ARBA00023002"/>
    </source>
</evidence>
<organism evidence="5">
    <name type="scientific">marine metagenome</name>
    <dbReference type="NCBI Taxonomy" id="408172"/>
    <lineage>
        <taxon>unclassified sequences</taxon>
        <taxon>metagenomes</taxon>
        <taxon>ecological metagenomes</taxon>
    </lineage>
</organism>
<dbReference type="AlphaFoldDB" id="A0A383CVU4"/>
<sequence length="225" mass="24462">YRSENLDGFKALMARGRDTVGSFEKPFVGWRNDVALFMGPRLSGYSAVNVDDLTEVEIRSRQLTISHLEFYRAHAPGFEKAFLMLGAPQIGVRHSRRLVGLAKVTRAQWDDGKVWDDEIGVSTSLSPKFPNISIPYGSLVPQGIDGVLGAGRHLACDASSHTFLREIPQCWLSGQAAGVAAALAANTGVVPRQLNTRLIQRELLRQGTYLSPSVVALAEISSAAE</sequence>
<reference evidence="5" key="1">
    <citation type="submission" date="2018-05" db="EMBL/GenBank/DDBJ databases">
        <authorList>
            <person name="Lanie J.A."/>
            <person name="Ng W.-L."/>
            <person name="Kazmierczak K.M."/>
            <person name="Andrzejewski T.M."/>
            <person name="Davidsen T.M."/>
            <person name="Wayne K.J."/>
            <person name="Tettelin H."/>
            <person name="Glass J.I."/>
            <person name="Rusch D."/>
            <person name="Podicherti R."/>
            <person name="Tsui H.-C.T."/>
            <person name="Winkler M.E."/>
        </authorList>
    </citation>
    <scope>NUCLEOTIDE SEQUENCE</scope>
</reference>
<protein>
    <recommendedName>
        <fullName evidence="6">FAD-dependent oxidoreductase</fullName>
    </recommendedName>
</protein>
<name>A0A383CVU4_9ZZZZ</name>
<evidence type="ECO:0008006" key="6">
    <source>
        <dbReference type="Google" id="ProtNLM"/>
    </source>
</evidence>
<dbReference type="PANTHER" id="PTHR43498:SF1">
    <property type="entry name" value="COB--COM HETERODISULFIDE REDUCTASE IRON-SULFUR SUBUNIT A"/>
    <property type="match status" value="1"/>
</dbReference>
<gene>
    <name evidence="5" type="ORF">METZ01_LOCUS489007</name>
</gene>
<keyword evidence="4" id="KW-0411">Iron-sulfur</keyword>
<evidence type="ECO:0000256" key="1">
    <source>
        <dbReference type="ARBA" id="ARBA00022723"/>
    </source>
</evidence>
<proteinExistence type="predicted"/>
<dbReference type="GO" id="GO:0016491">
    <property type="term" value="F:oxidoreductase activity"/>
    <property type="evidence" value="ECO:0007669"/>
    <property type="project" value="UniProtKB-KW"/>
</dbReference>
<keyword evidence="3" id="KW-0408">Iron</keyword>
<keyword evidence="2" id="KW-0560">Oxidoreductase</keyword>
<dbReference type="EMBL" id="UINC01212014">
    <property type="protein sequence ID" value="SVE36153.1"/>
    <property type="molecule type" value="Genomic_DNA"/>
</dbReference>
<dbReference type="GO" id="GO:0051536">
    <property type="term" value="F:iron-sulfur cluster binding"/>
    <property type="evidence" value="ECO:0007669"/>
    <property type="project" value="UniProtKB-KW"/>
</dbReference>
<evidence type="ECO:0000256" key="4">
    <source>
        <dbReference type="ARBA" id="ARBA00023014"/>
    </source>
</evidence>
<dbReference type="GO" id="GO:0046872">
    <property type="term" value="F:metal ion binding"/>
    <property type="evidence" value="ECO:0007669"/>
    <property type="project" value="UniProtKB-KW"/>
</dbReference>
<keyword evidence="1" id="KW-0479">Metal-binding</keyword>
<evidence type="ECO:0000313" key="5">
    <source>
        <dbReference type="EMBL" id="SVE36153.1"/>
    </source>
</evidence>
<accession>A0A383CVU4</accession>
<feature type="non-terminal residue" evidence="5">
    <location>
        <position position="1"/>
    </location>
</feature>
<dbReference type="InterPro" id="IPR039650">
    <property type="entry name" value="HdrA-like"/>
</dbReference>